<dbReference type="EMBL" id="PDJG01000001">
    <property type="protein sequence ID" value="PFG32272.1"/>
    <property type="molecule type" value="Genomic_DNA"/>
</dbReference>
<dbReference type="Proteomes" id="UP000225548">
    <property type="component" value="Unassembled WGS sequence"/>
</dbReference>
<evidence type="ECO:0000313" key="2">
    <source>
        <dbReference type="Proteomes" id="UP000225548"/>
    </source>
</evidence>
<proteinExistence type="predicted"/>
<organism evidence="1 2">
    <name type="scientific">Sanguibacter antarcticus</name>
    <dbReference type="NCBI Taxonomy" id="372484"/>
    <lineage>
        <taxon>Bacteria</taxon>
        <taxon>Bacillati</taxon>
        <taxon>Actinomycetota</taxon>
        <taxon>Actinomycetes</taxon>
        <taxon>Micrococcales</taxon>
        <taxon>Sanguibacteraceae</taxon>
        <taxon>Sanguibacter</taxon>
    </lineage>
</organism>
<dbReference type="InterPro" id="IPR029058">
    <property type="entry name" value="AB_hydrolase_fold"/>
</dbReference>
<sequence length="575" mass="61948">MTFEVADAESRPTRVFVFGSCVGRDSVALGSEVESTLVGYVARQSLISAMGGMVKGVPSLAETLPSKFQRTMVEGDLAGNLTDELLRRRSEIDVLLWDLTDERFGVRSFRDAFFTPSAEANVGFSGSQLLVDSDLIDFGSDAHFGLFKDAAYRFSAFLKKNSLFESVLLLGIPHSGLVTDGNDSLLDRTLEARAAEGNRSFARYLKLLSSELGFGMLALPHSEVSVDSHHRWGLAPFHYSSSVYKSVMEAVQSVSKASNGGESSFASAPPRRFSRHSETRPVWTWDSLGSFLSGGTVAAGHHVVFVSSGLFVDFLVVGDVGSSATLPVFFTGAISQEYSHSPAFSGVGLASELETPVIAFADPTLSHSPRPVIGWYLGGQFGSPDLAIGAILEHIRNVYGCKFIMCGGSGGGFAALKFASLSTDSGALVWNAQTDVLKYGWSSVDAYLASAFPSEYVLRGKNVDAEEWRSVLEEYNIAPSILDFNTIARLRKVLFLQQASDWHVQAHFEPMLDAAVAREVVSGRWRAPGDLVLMKREWMGSHAPPSRAVLLSALGSLLMGSSASEAADGLDGLSW</sequence>
<dbReference type="OrthoDB" id="8421922at2"/>
<name>A0A2A9E234_9MICO</name>
<dbReference type="SUPFAM" id="SSF53474">
    <property type="entry name" value="alpha/beta-Hydrolases"/>
    <property type="match status" value="1"/>
</dbReference>
<keyword evidence="2" id="KW-1185">Reference proteome</keyword>
<comment type="caution">
    <text evidence="1">The sequence shown here is derived from an EMBL/GenBank/DDBJ whole genome shotgun (WGS) entry which is preliminary data.</text>
</comment>
<dbReference type="AlphaFoldDB" id="A0A2A9E234"/>
<dbReference type="InterPro" id="IPR046237">
    <property type="entry name" value="DUF6270"/>
</dbReference>
<gene>
    <name evidence="1" type="ORF">ATL42_0091</name>
</gene>
<reference evidence="1 2" key="1">
    <citation type="submission" date="2017-10" db="EMBL/GenBank/DDBJ databases">
        <title>Sequencing the genomes of 1000 actinobacteria strains.</title>
        <authorList>
            <person name="Klenk H.-P."/>
        </authorList>
    </citation>
    <scope>NUCLEOTIDE SEQUENCE [LARGE SCALE GENOMIC DNA]</scope>
    <source>
        <strain evidence="1 2">DSM 18966</strain>
    </source>
</reference>
<protein>
    <submittedName>
        <fullName evidence="1">Uncharacterized protein</fullName>
    </submittedName>
</protein>
<evidence type="ECO:0000313" key="1">
    <source>
        <dbReference type="EMBL" id="PFG32272.1"/>
    </source>
</evidence>
<dbReference type="RefSeq" id="WP_143556656.1">
    <property type="nucleotide sequence ID" value="NZ_PDJG01000001.1"/>
</dbReference>
<accession>A0A2A9E234</accession>
<dbReference type="Pfam" id="PF19786">
    <property type="entry name" value="DUF6270"/>
    <property type="match status" value="1"/>
</dbReference>